<protein>
    <submittedName>
        <fullName evidence="2">Uncharacterized protein</fullName>
    </submittedName>
</protein>
<keyword evidence="3" id="KW-1185">Reference proteome</keyword>
<comment type="caution">
    <text evidence="2">The sequence shown here is derived from an EMBL/GenBank/DDBJ whole genome shotgun (WGS) entry which is preliminary data.</text>
</comment>
<feature type="signal peptide" evidence="1">
    <location>
        <begin position="1"/>
        <end position="29"/>
    </location>
</feature>
<gene>
    <name evidence="2" type="ORF">Taro_037807</name>
</gene>
<reference evidence="2" key="1">
    <citation type="submission" date="2017-07" db="EMBL/GenBank/DDBJ databases">
        <title>Taro Niue Genome Assembly and Annotation.</title>
        <authorList>
            <person name="Atibalentja N."/>
            <person name="Keating K."/>
            <person name="Fields C.J."/>
        </authorList>
    </citation>
    <scope>NUCLEOTIDE SEQUENCE</scope>
    <source>
        <strain evidence="2">Niue_2</strain>
        <tissue evidence="2">Leaf</tissue>
    </source>
</reference>
<accession>A0A843W1L9</accession>
<dbReference type="AlphaFoldDB" id="A0A843W1L9"/>
<keyword evidence="1" id="KW-0732">Signal</keyword>
<proteinExistence type="predicted"/>
<dbReference type="EMBL" id="NMUH01003327">
    <property type="protein sequence ID" value="MQM05003.1"/>
    <property type="molecule type" value="Genomic_DNA"/>
</dbReference>
<dbReference type="Proteomes" id="UP000652761">
    <property type="component" value="Unassembled WGS sequence"/>
</dbReference>
<evidence type="ECO:0000256" key="1">
    <source>
        <dbReference type="SAM" id="SignalP"/>
    </source>
</evidence>
<organism evidence="2 3">
    <name type="scientific">Colocasia esculenta</name>
    <name type="common">Wild taro</name>
    <name type="synonym">Arum esculentum</name>
    <dbReference type="NCBI Taxonomy" id="4460"/>
    <lineage>
        <taxon>Eukaryota</taxon>
        <taxon>Viridiplantae</taxon>
        <taxon>Streptophyta</taxon>
        <taxon>Embryophyta</taxon>
        <taxon>Tracheophyta</taxon>
        <taxon>Spermatophyta</taxon>
        <taxon>Magnoliopsida</taxon>
        <taxon>Liliopsida</taxon>
        <taxon>Araceae</taxon>
        <taxon>Aroideae</taxon>
        <taxon>Colocasieae</taxon>
        <taxon>Colocasia</taxon>
    </lineage>
</organism>
<name>A0A843W1L9_COLES</name>
<evidence type="ECO:0000313" key="3">
    <source>
        <dbReference type="Proteomes" id="UP000652761"/>
    </source>
</evidence>
<sequence>MAAKILSGIMKLLVAAVVLVGLLSSSGMAQPSCPTQSCAASPGTCTAIDCVKICSTSLPGGPHKACCKAGRCCCYN</sequence>
<feature type="chain" id="PRO_5032797504" evidence="1">
    <location>
        <begin position="30"/>
        <end position="76"/>
    </location>
</feature>
<evidence type="ECO:0000313" key="2">
    <source>
        <dbReference type="EMBL" id="MQM05003.1"/>
    </source>
</evidence>